<feature type="region of interest" description="Disordered" evidence="1">
    <location>
        <begin position="60"/>
        <end position="121"/>
    </location>
</feature>
<feature type="non-terminal residue" evidence="2">
    <location>
        <position position="121"/>
    </location>
</feature>
<feature type="region of interest" description="Disordered" evidence="1">
    <location>
        <begin position="1"/>
        <end position="36"/>
    </location>
</feature>
<feature type="non-terminal residue" evidence="2">
    <location>
        <position position="1"/>
    </location>
</feature>
<organism evidence="2 3">
    <name type="scientific">Cirrhinus mrigala</name>
    <name type="common">Mrigala</name>
    <dbReference type="NCBI Taxonomy" id="683832"/>
    <lineage>
        <taxon>Eukaryota</taxon>
        <taxon>Metazoa</taxon>
        <taxon>Chordata</taxon>
        <taxon>Craniata</taxon>
        <taxon>Vertebrata</taxon>
        <taxon>Euteleostomi</taxon>
        <taxon>Actinopterygii</taxon>
        <taxon>Neopterygii</taxon>
        <taxon>Teleostei</taxon>
        <taxon>Ostariophysi</taxon>
        <taxon>Cypriniformes</taxon>
        <taxon>Cyprinidae</taxon>
        <taxon>Labeoninae</taxon>
        <taxon>Labeonini</taxon>
        <taxon>Cirrhinus</taxon>
    </lineage>
</organism>
<evidence type="ECO:0000256" key="1">
    <source>
        <dbReference type="SAM" id="MobiDB-lite"/>
    </source>
</evidence>
<dbReference type="AlphaFoldDB" id="A0ABD0QB51"/>
<proteinExistence type="predicted"/>
<accession>A0ABD0QB51</accession>
<evidence type="ECO:0000313" key="3">
    <source>
        <dbReference type="Proteomes" id="UP001529510"/>
    </source>
</evidence>
<gene>
    <name evidence="2" type="ORF">M9458_022782</name>
</gene>
<name>A0ABD0QB51_CIRMR</name>
<keyword evidence="3" id="KW-1185">Reference proteome</keyword>
<sequence length="121" mass="13595">RVEDEAQAREAAKQRELEAEKQRLAEQEQRQREQEQLSAFEEMIRRQELEKERQRIVQEFSVPVSPTSPRDLLVPDVQGPPQASFSPPTTPGGTPNHVSQPSSLPAFDRSLKPSVSVSAGH</sequence>
<evidence type="ECO:0000313" key="2">
    <source>
        <dbReference type="EMBL" id="KAL0183407.1"/>
    </source>
</evidence>
<comment type="caution">
    <text evidence="2">The sequence shown here is derived from an EMBL/GenBank/DDBJ whole genome shotgun (WGS) entry which is preliminary data.</text>
</comment>
<dbReference type="Proteomes" id="UP001529510">
    <property type="component" value="Unassembled WGS sequence"/>
</dbReference>
<dbReference type="EMBL" id="JAMKFB020000010">
    <property type="protein sequence ID" value="KAL0183407.1"/>
    <property type="molecule type" value="Genomic_DNA"/>
</dbReference>
<feature type="compositionally biased region" description="Basic and acidic residues" evidence="1">
    <location>
        <begin position="1"/>
        <end position="35"/>
    </location>
</feature>
<protein>
    <submittedName>
        <fullName evidence="2">Uncharacterized protein</fullName>
    </submittedName>
</protein>
<reference evidence="2 3" key="1">
    <citation type="submission" date="2024-05" db="EMBL/GenBank/DDBJ databases">
        <title>Genome sequencing and assembly of Indian major carp, Cirrhinus mrigala (Hamilton, 1822).</title>
        <authorList>
            <person name="Mohindra V."/>
            <person name="Chowdhury L.M."/>
            <person name="Lal K."/>
            <person name="Jena J.K."/>
        </authorList>
    </citation>
    <scope>NUCLEOTIDE SEQUENCE [LARGE SCALE GENOMIC DNA]</scope>
    <source>
        <strain evidence="2">CM1030</strain>
        <tissue evidence="2">Blood</tissue>
    </source>
</reference>